<evidence type="ECO:0000256" key="6">
    <source>
        <dbReference type="ARBA" id="ARBA00048726"/>
    </source>
</evidence>
<organism evidence="7 8">
    <name type="scientific">Mycolicibacterium poriferae</name>
    <dbReference type="NCBI Taxonomy" id="39694"/>
    <lineage>
        <taxon>Bacteria</taxon>
        <taxon>Bacillati</taxon>
        <taxon>Actinomycetota</taxon>
        <taxon>Actinomycetes</taxon>
        <taxon>Mycobacteriales</taxon>
        <taxon>Mycobacteriaceae</taxon>
        <taxon>Mycolicibacterium</taxon>
    </lineage>
</organism>
<evidence type="ECO:0000256" key="1">
    <source>
        <dbReference type="ARBA" id="ARBA00022679"/>
    </source>
</evidence>
<keyword evidence="1 7" id="KW-0808">Transferase</keyword>
<sequence>MSSRPAHVGLIPDGLRRWAKANDTTLAEAYLRGAAKVVELLLALQRNDVRTVTVYNLSKANLGRTGDELKAVYAASLEFFTTMIPDAFEPAGCGFRLHGDVAALPHEYVAAGRRLENTMTGSDFQINILAAYDAYDELRAAAQRAHRDGCEIADALDIGDVDLVIRTTAEPLLSGFLPLQSQYAQLVFLPTPLNDLAAEQLNDVVAEFRRLPQLRGR</sequence>
<gene>
    <name evidence="7" type="primary">uppS_1</name>
    <name evidence="7" type="ORF">MPOR_19900</name>
</gene>
<dbReference type="Gene3D" id="3.40.1180.10">
    <property type="entry name" value="Decaprenyl diphosphate synthase-like"/>
    <property type="match status" value="1"/>
</dbReference>
<evidence type="ECO:0000256" key="4">
    <source>
        <dbReference type="ARBA" id="ARBA00041688"/>
    </source>
</evidence>
<dbReference type="EMBL" id="AP022570">
    <property type="protein sequence ID" value="BBX50964.1"/>
    <property type="molecule type" value="Genomic_DNA"/>
</dbReference>
<dbReference type="GO" id="GO:0045547">
    <property type="term" value="F:ditrans,polycis-polyprenyl diphosphate synthase [(2E,6E)-farnesyl diphosphate specific] activity"/>
    <property type="evidence" value="ECO:0007669"/>
    <property type="project" value="TreeGrafter"/>
</dbReference>
<dbReference type="GO" id="GO:0016094">
    <property type="term" value="P:polyprenol biosynthetic process"/>
    <property type="evidence" value="ECO:0007669"/>
    <property type="project" value="TreeGrafter"/>
</dbReference>
<dbReference type="GO" id="GO:0033850">
    <property type="term" value="F:Z-farnesyl diphosphate synthase activity"/>
    <property type="evidence" value="ECO:0007669"/>
    <property type="project" value="UniProtKB-EC"/>
</dbReference>
<evidence type="ECO:0000256" key="3">
    <source>
        <dbReference type="ARBA" id="ARBA00038925"/>
    </source>
</evidence>
<proteinExistence type="inferred from homology"/>
<dbReference type="SUPFAM" id="SSF64005">
    <property type="entry name" value="Undecaprenyl diphosphate synthase"/>
    <property type="match status" value="1"/>
</dbReference>
<dbReference type="PANTHER" id="PTHR10291">
    <property type="entry name" value="DEHYDRODOLICHYL DIPHOSPHATE SYNTHASE FAMILY MEMBER"/>
    <property type="match status" value="1"/>
</dbReference>
<keyword evidence="8" id="KW-1185">Reference proteome</keyword>
<evidence type="ECO:0000256" key="2">
    <source>
        <dbReference type="ARBA" id="ARBA00038453"/>
    </source>
</evidence>
<reference evidence="7 8" key="1">
    <citation type="journal article" date="2019" name="Emerg. Microbes Infect.">
        <title>Comprehensive subspecies identification of 175 nontuberculous mycobacteria species based on 7547 genomic profiles.</title>
        <authorList>
            <person name="Matsumoto Y."/>
            <person name="Kinjo T."/>
            <person name="Motooka D."/>
            <person name="Nabeya D."/>
            <person name="Jung N."/>
            <person name="Uechi K."/>
            <person name="Horii T."/>
            <person name="Iida T."/>
            <person name="Fujita J."/>
            <person name="Nakamura S."/>
        </authorList>
    </citation>
    <scope>NUCLEOTIDE SEQUENCE [LARGE SCALE GENOMIC DNA]</scope>
    <source>
        <strain evidence="7 8">JCM 12603</strain>
    </source>
</reference>
<evidence type="ECO:0000256" key="5">
    <source>
        <dbReference type="ARBA" id="ARBA00041843"/>
    </source>
</evidence>
<dbReference type="PANTHER" id="PTHR10291:SF43">
    <property type="entry name" value="DEHYDRODOLICHYL DIPHOSPHATE SYNTHASE COMPLEX SUBUNIT DHDDS"/>
    <property type="match status" value="1"/>
</dbReference>
<comment type="similarity">
    <text evidence="2">Belongs to the UPP synthase family. Z-FPP synthase subfamily.</text>
</comment>
<dbReference type="InterPro" id="IPR001441">
    <property type="entry name" value="UPP_synth-like"/>
</dbReference>
<dbReference type="Pfam" id="PF01255">
    <property type="entry name" value="Prenyltransf"/>
    <property type="match status" value="1"/>
</dbReference>
<dbReference type="RefSeq" id="WP_163673442.1">
    <property type="nucleotide sequence ID" value="NZ_AP022570.1"/>
</dbReference>
<accession>A0A6N4V8L4</accession>
<evidence type="ECO:0000313" key="7">
    <source>
        <dbReference type="EMBL" id="BBX50964.1"/>
    </source>
</evidence>
<dbReference type="EC" id="2.5.1.68" evidence="3"/>
<dbReference type="KEGG" id="mpof:MPOR_19900"/>
<evidence type="ECO:0000313" key="8">
    <source>
        <dbReference type="Proteomes" id="UP000466785"/>
    </source>
</evidence>
<comment type="catalytic activity">
    <reaction evidence="6">
        <text>isopentenyl diphosphate + (2E)-geranyl diphosphate = (2Z,6E)-farnesyl diphosphate + diphosphate</text>
        <dbReference type="Rhea" id="RHEA:23300"/>
        <dbReference type="ChEBI" id="CHEBI:33019"/>
        <dbReference type="ChEBI" id="CHEBI:58057"/>
        <dbReference type="ChEBI" id="CHEBI:128769"/>
        <dbReference type="ChEBI" id="CHEBI:162247"/>
        <dbReference type="EC" id="2.5.1.68"/>
    </reaction>
</comment>
<protein>
    <recommendedName>
        <fullName evidence="3">(2Z,6E)-farnesyl diphosphate synthase</fullName>
        <ecNumber evidence="3">2.5.1.68</ecNumber>
    </recommendedName>
    <alternativeName>
        <fullName evidence="4">Z-FPP synthase</fullName>
    </alternativeName>
    <alternativeName>
        <fullName evidence="5">Z-isoprenyl diphosphate synthase</fullName>
    </alternativeName>
</protein>
<dbReference type="InterPro" id="IPR036424">
    <property type="entry name" value="UPP_synth-like_sf"/>
</dbReference>
<dbReference type="Proteomes" id="UP000466785">
    <property type="component" value="Chromosome"/>
</dbReference>
<name>A0A6N4V8L4_9MYCO</name>
<dbReference type="AlphaFoldDB" id="A0A6N4V8L4"/>